<comment type="caution">
    <text evidence="1">The sequence shown here is derived from an EMBL/GenBank/DDBJ whole genome shotgun (WGS) entry which is preliminary data.</text>
</comment>
<keyword evidence="2" id="KW-1185">Reference proteome</keyword>
<dbReference type="EMBL" id="BAAARV010000145">
    <property type="protein sequence ID" value="GAA2396396.1"/>
    <property type="molecule type" value="Genomic_DNA"/>
</dbReference>
<dbReference type="Proteomes" id="UP001501444">
    <property type="component" value="Unassembled WGS sequence"/>
</dbReference>
<name>A0ABP5V8G7_9ACTN</name>
<accession>A0ABP5V8G7</accession>
<sequence length="174" mass="19069">MIVWLNGPPGVGKATLAAELCRRAARARTFDAERVDRVFRRTAGLVRHGDHQDLPGWRAAVVAAVARQARGADPLLVPMTVLRRRHLEELLGGLRERGHEARHLLLDISGPALVERVEADERPDAGGWRLDDLGAYLTARRDLRALGAVVDTDDLVAQEVADEAEALINGWRAA</sequence>
<dbReference type="Pfam" id="PF13671">
    <property type="entry name" value="AAA_33"/>
    <property type="match status" value="1"/>
</dbReference>
<organism evidence="1 2">
    <name type="scientific">Dactylosporangium salmoneum</name>
    <dbReference type="NCBI Taxonomy" id="53361"/>
    <lineage>
        <taxon>Bacteria</taxon>
        <taxon>Bacillati</taxon>
        <taxon>Actinomycetota</taxon>
        <taxon>Actinomycetes</taxon>
        <taxon>Micromonosporales</taxon>
        <taxon>Micromonosporaceae</taxon>
        <taxon>Dactylosporangium</taxon>
    </lineage>
</organism>
<dbReference type="SUPFAM" id="SSF52540">
    <property type="entry name" value="P-loop containing nucleoside triphosphate hydrolases"/>
    <property type="match status" value="1"/>
</dbReference>
<evidence type="ECO:0000313" key="1">
    <source>
        <dbReference type="EMBL" id="GAA2396396.1"/>
    </source>
</evidence>
<protein>
    <submittedName>
        <fullName evidence="1">AAA family ATPase</fullName>
    </submittedName>
</protein>
<dbReference type="InterPro" id="IPR027417">
    <property type="entry name" value="P-loop_NTPase"/>
</dbReference>
<reference evidence="2" key="1">
    <citation type="journal article" date="2019" name="Int. J. Syst. Evol. Microbiol.">
        <title>The Global Catalogue of Microorganisms (GCM) 10K type strain sequencing project: providing services to taxonomists for standard genome sequencing and annotation.</title>
        <authorList>
            <consortium name="The Broad Institute Genomics Platform"/>
            <consortium name="The Broad Institute Genome Sequencing Center for Infectious Disease"/>
            <person name="Wu L."/>
            <person name="Ma J."/>
        </authorList>
    </citation>
    <scope>NUCLEOTIDE SEQUENCE [LARGE SCALE GENOMIC DNA]</scope>
    <source>
        <strain evidence="2">JCM 3272</strain>
    </source>
</reference>
<gene>
    <name evidence="1" type="ORF">GCM10010170_112150</name>
</gene>
<proteinExistence type="predicted"/>
<evidence type="ECO:0000313" key="2">
    <source>
        <dbReference type="Proteomes" id="UP001501444"/>
    </source>
</evidence>
<dbReference type="RefSeq" id="WP_344621003.1">
    <property type="nucleotide sequence ID" value="NZ_BAAARV010000145.1"/>
</dbReference>
<dbReference type="Gene3D" id="3.40.50.300">
    <property type="entry name" value="P-loop containing nucleotide triphosphate hydrolases"/>
    <property type="match status" value="1"/>
</dbReference>